<evidence type="ECO:0000313" key="4">
    <source>
        <dbReference type="Proteomes" id="UP001465976"/>
    </source>
</evidence>
<dbReference type="Proteomes" id="UP001465976">
    <property type="component" value="Unassembled WGS sequence"/>
</dbReference>
<feature type="region of interest" description="Disordered" evidence="1">
    <location>
        <begin position="293"/>
        <end position="315"/>
    </location>
</feature>
<dbReference type="CDD" id="cd12087">
    <property type="entry name" value="TM_EGFR-like"/>
    <property type="match status" value="1"/>
</dbReference>
<feature type="compositionally biased region" description="Basic and acidic residues" evidence="1">
    <location>
        <begin position="241"/>
        <end position="251"/>
    </location>
</feature>
<evidence type="ECO:0008006" key="5">
    <source>
        <dbReference type="Google" id="ProtNLM"/>
    </source>
</evidence>
<dbReference type="EMBL" id="JBAHYK010000895">
    <property type="protein sequence ID" value="KAL0570656.1"/>
    <property type="molecule type" value="Genomic_DNA"/>
</dbReference>
<evidence type="ECO:0000313" key="3">
    <source>
        <dbReference type="EMBL" id="KAL0570656.1"/>
    </source>
</evidence>
<gene>
    <name evidence="3" type="ORF">V5O48_011304</name>
</gene>
<keyword evidence="4" id="KW-1185">Reference proteome</keyword>
<accession>A0ABR3F5Z2</accession>
<feature type="transmembrane region" description="Helical" evidence="2">
    <location>
        <begin position="101"/>
        <end position="126"/>
    </location>
</feature>
<keyword evidence="2" id="KW-1133">Transmembrane helix</keyword>
<keyword evidence="2" id="KW-0472">Membrane</keyword>
<comment type="caution">
    <text evidence="3">The sequence shown here is derived from an EMBL/GenBank/DDBJ whole genome shotgun (WGS) entry which is preliminary data.</text>
</comment>
<proteinExistence type="predicted"/>
<sequence>MINGIFAPSVSINDLDTTDSELLRGQGERRHVENERGLIPDILNTTGSDLRQAGEDTKQTVFTTTDASGNSIVTTSYSSYTITSSSSPSPTGNDSHSSNRAAVIGGVVTGVLLFLAVVILSIICMVRRRKRNARQHNSLDPYPFSGVNAAISQDDHNRPFSYGSTSFSTDMPGSGYHTDSDRTLSFMSKLFVRVEQQRTVSPHDPDAFLSASRRSSASVGRTFSRWSSNSDTSTLQTVQESSEKEGEKEAGRWSASSDAFSFHTAPDLDEKGAARESFSSLFSPLDPCPSSSILHDPFSDFGTGSSSHKDTPFVA</sequence>
<evidence type="ECO:0000256" key="1">
    <source>
        <dbReference type="SAM" id="MobiDB-lite"/>
    </source>
</evidence>
<evidence type="ECO:0000256" key="2">
    <source>
        <dbReference type="SAM" id="Phobius"/>
    </source>
</evidence>
<reference evidence="3 4" key="1">
    <citation type="submission" date="2024-02" db="EMBL/GenBank/DDBJ databases">
        <title>A draft genome for the cacao thread blight pathogen Marasmius crinis-equi.</title>
        <authorList>
            <person name="Cohen S.P."/>
            <person name="Baruah I.K."/>
            <person name="Amoako-Attah I."/>
            <person name="Bukari Y."/>
            <person name="Meinhardt L.W."/>
            <person name="Bailey B.A."/>
        </authorList>
    </citation>
    <scope>NUCLEOTIDE SEQUENCE [LARGE SCALE GENOMIC DNA]</scope>
    <source>
        <strain evidence="3 4">GH-76</strain>
    </source>
</reference>
<name>A0ABR3F5Z2_9AGAR</name>
<organism evidence="3 4">
    <name type="scientific">Marasmius crinis-equi</name>
    <dbReference type="NCBI Taxonomy" id="585013"/>
    <lineage>
        <taxon>Eukaryota</taxon>
        <taxon>Fungi</taxon>
        <taxon>Dikarya</taxon>
        <taxon>Basidiomycota</taxon>
        <taxon>Agaricomycotina</taxon>
        <taxon>Agaricomycetes</taxon>
        <taxon>Agaricomycetidae</taxon>
        <taxon>Agaricales</taxon>
        <taxon>Marasmiineae</taxon>
        <taxon>Marasmiaceae</taxon>
        <taxon>Marasmius</taxon>
    </lineage>
</organism>
<feature type="region of interest" description="Disordered" evidence="1">
    <location>
        <begin position="220"/>
        <end position="257"/>
    </location>
</feature>
<protein>
    <recommendedName>
        <fullName evidence="5">Mid2 domain-containing protein</fullName>
    </recommendedName>
</protein>
<feature type="compositionally biased region" description="Polar residues" evidence="1">
    <location>
        <begin position="220"/>
        <end position="239"/>
    </location>
</feature>
<keyword evidence="2" id="KW-0812">Transmembrane</keyword>